<evidence type="ECO:0000256" key="2">
    <source>
        <dbReference type="ARBA" id="ARBA00022771"/>
    </source>
</evidence>
<sequence length="110" mass="12975">MLSQKHGSMEYTQPGEKGKMLFVLEPKADYHKRLIRIANGVDPTQTKMLTPIMMSIFDPEMDRVARRVKERWEKRGTEKWCAHYGAPEPNYKCARCGEIWFCNKEHQKMV</sequence>
<dbReference type="Pfam" id="PF01753">
    <property type="entry name" value="zf-MYND"/>
    <property type="match status" value="1"/>
</dbReference>
<evidence type="ECO:0000256" key="1">
    <source>
        <dbReference type="ARBA" id="ARBA00022723"/>
    </source>
</evidence>
<dbReference type="InterPro" id="IPR002893">
    <property type="entry name" value="Znf_MYND"/>
</dbReference>
<evidence type="ECO:0000259" key="4">
    <source>
        <dbReference type="Pfam" id="PF01753"/>
    </source>
</evidence>
<name>A0A9W8Z3Z9_9PLEO</name>
<accession>A0A9W8Z3Z9</accession>
<feature type="domain" description="MYND-type" evidence="4">
    <location>
        <begin position="81"/>
        <end position="108"/>
    </location>
</feature>
<proteinExistence type="predicted"/>
<evidence type="ECO:0000313" key="6">
    <source>
        <dbReference type="Proteomes" id="UP001140510"/>
    </source>
</evidence>
<keyword evidence="1" id="KW-0479">Metal-binding</keyword>
<dbReference type="Gene3D" id="6.10.140.2220">
    <property type="match status" value="1"/>
</dbReference>
<dbReference type="OrthoDB" id="432970at2759"/>
<dbReference type="GO" id="GO:0008270">
    <property type="term" value="F:zinc ion binding"/>
    <property type="evidence" value="ECO:0007669"/>
    <property type="project" value="UniProtKB-KW"/>
</dbReference>
<reference evidence="5" key="1">
    <citation type="submission" date="2022-10" db="EMBL/GenBank/DDBJ databases">
        <title>Tapping the CABI collections for fungal endophytes: first genome assemblies for Collariella, Neodidymelliopsis, Ascochyta clinopodiicola, Didymella pomorum, Didymosphaeria variabile, Neocosmospora piperis and Neocucurbitaria cava.</title>
        <authorList>
            <person name="Hill R."/>
        </authorList>
    </citation>
    <scope>NUCLEOTIDE SEQUENCE</scope>
    <source>
        <strain evidence="5">IMI 355091</strain>
    </source>
</reference>
<keyword evidence="6" id="KW-1185">Reference proteome</keyword>
<dbReference type="SUPFAM" id="SSF144232">
    <property type="entry name" value="HIT/MYND zinc finger-like"/>
    <property type="match status" value="1"/>
</dbReference>
<protein>
    <recommendedName>
        <fullName evidence="4">MYND-type domain-containing protein</fullName>
    </recommendedName>
</protein>
<keyword evidence="2" id="KW-0863">Zinc-finger</keyword>
<gene>
    <name evidence="5" type="ORF">N0V91_010081</name>
</gene>
<evidence type="ECO:0000313" key="5">
    <source>
        <dbReference type="EMBL" id="KAJ4398573.1"/>
    </source>
</evidence>
<dbReference type="Proteomes" id="UP001140510">
    <property type="component" value="Unassembled WGS sequence"/>
</dbReference>
<comment type="caution">
    <text evidence="5">The sequence shown here is derived from an EMBL/GenBank/DDBJ whole genome shotgun (WGS) entry which is preliminary data.</text>
</comment>
<evidence type="ECO:0000256" key="3">
    <source>
        <dbReference type="ARBA" id="ARBA00022833"/>
    </source>
</evidence>
<dbReference type="AlphaFoldDB" id="A0A9W8Z3Z9"/>
<dbReference type="EMBL" id="JAPEVA010000126">
    <property type="protein sequence ID" value="KAJ4398573.1"/>
    <property type="molecule type" value="Genomic_DNA"/>
</dbReference>
<keyword evidence="3" id="KW-0862">Zinc</keyword>
<organism evidence="5 6">
    <name type="scientific">Didymella pomorum</name>
    <dbReference type="NCBI Taxonomy" id="749634"/>
    <lineage>
        <taxon>Eukaryota</taxon>
        <taxon>Fungi</taxon>
        <taxon>Dikarya</taxon>
        <taxon>Ascomycota</taxon>
        <taxon>Pezizomycotina</taxon>
        <taxon>Dothideomycetes</taxon>
        <taxon>Pleosporomycetidae</taxon>
        <taxon>Pleosporales</taxon>
        <taxon>Pleosporineae</taxon>
        <taxon>Didymellaceae</taxon>
        <taxon>Didymella</taxon>
    </lineage>
</organism>